<dbReference type="EMBL" id="JAAMOB010000022">
    <property type="protein sequence ID" value="KAF4097277.1"/>
    <property type="molecule type" value="Genomic_DNA"/>
</dbReference>
<evidence type="ECO:0008006" key="4">
    <source>
        <dbReference type="Google" id="ProtNLM"/>
    </source>
</evidence>
<dbReference type="AlphaFoldDB" id="A0A7J6BQL0"/>
<feature type="signal peptide" evidence="1">
    <location>
        <begin position="1"/>
        <end position="18"/>
    </location>
</feature>
<feature type="chain" id="PRO_5029707099" description="Secreted protein" evidence="1">
    <location>
        <begin position="19"/>
        <end position="76"/>
    </location>
</feature>
<evidence type="ECO:0000256" key="1">
    <source>
        <dbReference type="SAM" id="SignalP"/>
    </source>
</evidence>
<organism evidence="2 3">
    <name type="scientific">Onychostoma macrolepis</name>
    <dbReference type="NCBI Taxonomy" id="369639"/>
    <lineage>
        <taxon>Eukaryota</taxon>
        <taxon>Metazoa</taxon>
        <taxon>Chordata</taxon>
        <taxon>Craniata</taxon>
        <taxon>Vertebrata</taxon>
        <taxon>Euteleostomi</taxon>
        <taxon>Actinopterygii</taxon>
        <taxon>Neopterygii</taxon>
        <taxon>Teleostei</taxon>
        <taxon>Ostariophysi</taxon>
        <taxon>Cypriniformes</taxon>
        <taxon>Cyprinidae</taxon>
        <taxon>Acrossocheilinae</taxon>
        <taxon>Onychostoma</taxon>
    </lineage>
</organism>
<name>A0A7J6BQL0_9TELE</name>
<accession>A0A7J6BQL0</accession>
<reference evidence="2 3" key="1">
    <citation type="submission" date="2020-04" db="EMBL/GenBank/DDBJ databases">
        <title>Chromosome-level genome assembly of a cyprinid fish Onychostoma macrolepis by integration of Nanopore Sequencing, Bionano and Hi-C technology.</title>
        <authorList>
            <person name="Wang D."/>
        </authorList>
    </citation>
    <scope>NUCLEOTIDE SEQUENCE [LARGE SCALE GENOMIC DNA]</scope>
    <source>
        <strain evidence="2">SWU-2019</strain>
        <tissue evidence="2">Muscle</tissue>
    </source>
</reference>
<evidence type="ECO:0000313" key="3">
    <source>
        <dbReference type="Proteomes" id="UP000579812"/>
    </source>
</evidence>
<gene>
    <name evidence="2" type="ORF">G5714_021285</name>
</gene>
<protein>
    <recommendedName>
        <fullName evidence="4">Secreted protein</fullName>
    </recommendedName>
</protein>
<keyword evidence="1" id="KW-0732">Signal</keyword>
<keyword evidence="3" id="KW-1185">Reference proteome</keyword>
<comment type="caution">
    <text evidence="2">The sequence shown here is derived from an EMBL/GenBank/DDBJ whole genome shotgun (WGS) entry which is preliminary data.</text>
</comment>
<proteinExistence type="predicted"/>
<dbReference type="Proteomes" id="UP000579812">
    <property type="component" value="Unassembled WGS sequence"/>
</dbReference>
<evidence type="ECO:0000313" key="2">
    <source>
        <dbReference type="EMBL" id="KAF4097277.1"/>
    </source>
</evidence>
<sequence>MFYLLFFCCLCFCHLVVGICFIYWKHRKTDQEVVGADQTHNEEITYADTTFYKQKAQKSGIKQEEEVVYAGVVTRS</sequence>